<reference evidence="11" key="2">
    <citation type="submission" date="2025-09" db="UniProtKB">
        <authorList>
            <consortium name="Ensembl"/>
        </authorList>
    </citation>
    <scope>IDENTIFICATION</scope>
    <source>
        <strain evidence="11">Glennie</strain>
    </source>
</reference>
<feature type="domain" description="TNFR-Cys" evidence="10">
    <location>
        <begin position="72"/>
        <end position="113"/>
    </location>
</feature>
<keyword evidence="4 9" id="KW-0732">Signal</keyword>
<keyword evidence="7" id="KW-0325">Glycoprotein</keyword>
<accession>F7E2F5</accession>
<keyword evidence="3" id="KW-0053">Apoptosis</keyword>
<evidence type="ECO:0000256" key="1">
    <source>
        <dbReference type="ARBA" id="ARBA00004613"/>
    </source>
</evidence>
<reference evidence="11" key="1">
    <citation type="submission" date="2025-08" db="UniProtKB">
        <authorList>
            <consortium name="Ensembl"/>
        </authorList>
    </citation>
    <scope>IDENTIFICATION</scope>
    <source>
        <strain evidence="11">Glennie</strain>
    </source>
</reference>
<dbReference type="Pfam" id="PF00020">
    <property type="entry name" value="TNFR_c6"/>
    <property type="match status" value="4"/>
</dbReference>
<dbReference type="HOGENOM" id="CLU_057708_2_0_1"/>
<proteinExistence type="predicted"/>
<dbReference type="InterPro" id="IPR034023">
    <property type="entry name" value="TNFRSF6B_N"/>
</dbReference>
<dbReference type="InParanoid" id="F7E2F5"/>
<evidence type="ECO:0000256" key="7">
    <source>
        <dbReference type="ARBA" id="ARBA00023180"/>
    </source>
</evidence>
<dbReference type="Bgee" id="ENSOANG00000004934">
    <property type="expression patterns" value="Expressed in fibroblast and 7 other cell types or tissues"/>
</dbReference>
<dbReference type="PANTHER" id="PTHR23097:SF116">
    <property type="entry name" value="TUMOR NECROSIS FACTOR RECEPTOR SUPERFAMILY MEMBER 6B"/>
    <property type="match status" value="1"/>
</dbReference>
<dbReference type="CTD" id="8771"/>
<name>F7E2F5_ORNAN</name>
<dbReference type="Gene3D" id="2.10.50.10">
    <property type="entry name" value="Tumor Necrosis Factor Receptor, subunit A, domain 2"/>
    <property type="match status" value="3"/>
</dbReference>
<dbReference type="GeneTree" id="ENSGT00940000162635"/>
<evidence type="ECO:0000259" key="10">
    <source>
        <dbReference type="PROSITE" id="PS50050"/>
    </source>
</evidence>
<organism evidence="11 12">
    <name type="scientific">Ornithorhynchus anatinus</name>
    <name type="common">Duckbill platypus</name>
    <dbReference type="NCBI Taxonomy" id="9258"/>
    <lineage>
        <taxon>Eukaryota</taxon>
        <taxon>Metazoa</taxon>
        <taxon>Chordata</taxon>
        <taxon>Craniata</taxon>
        <taxon>Vertebrata</taxon>
        <taxon>Euteleostomi</taxon>
        <taxon>Mammalia</taxon>
        <taxon>Monotremata</taxon>
        <taxon>Ornithorhynchidae</taxon>
        <taxon>Ornithorhynchus</taxon>
    </lineage>
</organism>
<sequence length="315" mass="35728">MPTQCPKLRSCLSRWAFGTFVLAVTFPMGSNNPPTYSWKDSTTQERLQCQQCPPGTYVSQHCSRTSPTQCQPCPTLHYTQYWNYLDKCRYCNVFCGAQEEEVHPCSATHNRVCQCQPGYYAYMDFCIEHSTCPLGSGVVSQGTPTKNTECQECPRGTFSDNSSRTEPCQSHQNCTLLGMKVNVPGNRFHDTLCTRCDNFQLNSSEPGNKDCEQALIDFVAYQDIPLKRLLRLQQVLGKRGGRRSDQGFQVVMQKKLLQQLMEKKEAQTSDALITELLQALRTVKLYGLIEKIQKHFSLHSDNLTSTSAPWTYLVL</sequence>
<dbReference type="Proteomes" id="UP000002279">
    <property type="component" value="Unplaced"/>
</dbReference>
<dbReference type="KEGG" id="oaa:100076957"/>
<protein>
    <submittedName>
        <fullName evidence="11">TNF receptor superfamily member 6b</fullName>
    </submittedName>
</protein>
<feature type="chain" id="PRO_5027591158" evidence="9">
    <location>
        <begin position="32"/>
        <end position="315"/>
    </location>
</feature>
<dbReference type="InterPro" id="IPR052459">
    <property type="entry name" value="TNFRSF_decoy_receptor"/>
</dbReference>
<dbReference type="GeneID" id="100076957"/>
<dbReference type="STRING" id="9258.ENSOANP00000007822"/>
<dbReference type="InterPro" id="IPR001368">
    <property type="entry name" value="TNFR/NGFR_Cys_rich_reg"/>
</dbReference>
<feature type="signal peptide" evidence="9">
    <location>
        <begin position="1"/>
        <end position="31"/>
    </location>
</feature>
<gene>
    <name evidence="11" type="primary">TNFRSF6B</name>
</gene>
<keyword evidence="6 8" id="KW-1015">Disulfide bond</keyword>
<evidence type="ECO:0000256" key="6">
    <source>
        <dbReference type="ARBA" id="ARBA00023157"/>
    </source>
</evidence>
<dbReference type="OMA" id="PCQPHQD"/>
<dbReference type="PROSITE" id="PS50050">
    <property type="entry name" value="TNFR_NGFR_2"/>
    <property type="match status" value="1"/>
</dbReference>
<evidence type="ECO:0000256" key="3">
    <source>
        <dbReference type="ARBA" id="ARBA00022703"/>
    </source>
</evidence>
<evidence type="ECO:0000256" key="9">
    <source>
        <dbReference type="SAM" id="SignalP"/>
    </source>
</evidence>
<dbReference type="FunCoup" id="F7E2F5">
    <property type="interactions" value="348"/>
</dbReference>
<dbReference type="PANTHER" id="PTHR23097">
    <property type="entry name" value="TUMOR NECROSIS FACTOR RECEPTOR SUPERFAMILY MEMBER"/>
    <property type="match status" value="1"/>
</dbReference>
<dbReference type="RefSeq" id="XP_028926265.1">
    <property type="nucleotide sequence ID" value="XM_029070432.1"/>
</dbReference>
<comment type="subcellular location">
    <subcellularLocation>
        <location evidence="1">Secreted</location>
    </subcellularLocation>
</comment>
<feature type="disulfide bond" evidence="8">
    <location>
        <begin position="73"/>
        <end position="88"/>
    </location>
</feature>
<keyword evidence="12" id="KW-1185">Reference proteome</keyword>
<evidence type="ECO:0000256" key="2">
    <source>
        <dbReference type="ARBA" id="ARBA00022525"/>
    </source>
</evidence>
<dbReference type="SMART" id="SM00208">
    <property type="entry name" value="TNFR"/>
    <property type="match status" value="4"/>
</dbReference>
<keyword evidence="2" id="KW-0964">Secreted</keyword>
<dbReference type="SUPFAM" id="SSF57586">
    <property type="entry name" value="TNF receptor-like"/>
    <property type="match status" value="2"/>
</dbReference>
<keyword evidence="5" id="KW-0677">Repeat</keyword>
<dbReference type="Ensembl" id="ENSOANT00000007824.2">
    <property type="protein sequence ID" value="ENSOANP00000007822.2"/>
    <property type="gene ID" value="ENSOANG00000004934.2"/>
</dbReference>
<evidence type="ECO:0000256" key="5">
    <source>
        <dbReference type="ARBA" id="ARBA00022737"/>
    </source>
</evidence>
<dbReference type="AlphaFoldDB" id="F7E2F5"/>
<dbReference type="GO" id="GO:0006915">
    <property type="term" value="P:apoptotic process"/>
    <property type="evidence" value="ECO:0007669"/>
    <property type="project" value="UniProtKB-KW"/>
</dbReference>
<evidence type="ECO:0000313" key="12">
    <source>
        <dbReference type="Proteomes" id="UP000002279"/>
    </source>
</evidence>
<comment type="caution">
    <text evidence="8">Lacks conserved residue(s) required for the propagation of feature annotation.</text>
</comment>
<dbReference type="GO" id="GO:0005576">
    <property type="term" value="C:extracellular region"/>
    <property type="evidence" value="ECO:0007669"/>
    <property type="project" value="UniProtKB-SubCell"/>
</dbReference>
<evidence type="ECO:0000256" key="4">
    <source>
        <dbReference type="ARBA" id="ARBA00022729"/>
    </source>
</evidence>
<evidence type="ECO:0000256" key="8">
    <source>
        <dbReference type="PROSITE-ProRule" id="PRU00206"/>
    </source>
</evidence>
<dbReference type="OrthoDB" id="9990004at2759"/>
<feature type="repeat" description="TNFR-Cys" evidence="8">
    <location>
        <begin position="72"/>
        <end position="113"/>
    </location>
</feature>
<dbReference type="eggNOG" id="ENOG502RZKS">
    <property type="taxonomic scope" value="Eukaryota"/>
</dbReference>
<feature type="disulfide bond" evidence="8">
    <location>
        <begin position="95"/>
        <end position="113"/>
    </location>
</feature>
<dbReference type="CDD" id="cd10575">
    <property type="entry name" value="TNFRSF6B"/>
    <property type="match status" value="1"/>
</dbReference>
<evidence type="ECO:0000313" key="11">
    <source>
        <dbReference type="Ensembl" id="ENSOANP00000007822.2"/>
    </source>
</evidence>